<sequence length="70" mass="7620">MATTYDLSDQLIALKQRAIVAKAGVDQKGCGSLWLQLADASRRAGKPTQWGYRHSAIGLTSNRVDIAFID</sequence>
<dbReference type="EMBL" id="RIBS01000002">
    <property type="protein sequence ID" value="RNF85273.1"/>
    <property type="molecule type" value="Genomic_DNA"/>
</dbReference>
<evidence type="ECO:0000313" key="2">
    <source>
        <dbReference type="Proteomes" id="UP000267049"/>
    </source>
</evidence>
<proteinExistence type="predicted"/>
<accession>A0A3M8SWS9</accession>
<gene>
    <name evidence="1" type="ORF">EER27_05780</name>
</gene>
<evidence type="ECO:0000313" key="1">
    <source>
        <dbReference type="EMBL" id="RNF85273.1"/>
    </source>
</evidence>
<dbReference type="Proteomes" id="UP000267049">
    <property type="component" value="Unassembled WGS sequence"/>
</dbReference>
<name>A0A3M8SWS9_9GAMM</name>
<keyword evidence="2" id="KW-1185">Reference proteome</keyword>
<comment type="caution">
    <text evidence="1">The sequence shown here is derived from an EMBL/GenBank/DDBJ whole genome shotgun (WGS) entry which is preliminary data.</text>
</comment>
<protein>
    <submittedName>
        <fullName evidence="1">Uncharacterized protein</fullName>
    </submittedName>
</protein>
<reference evidence="1 2" key="1">
    <citation type="submission" date="2018-11" db="EMBL/GenBank/DDBJ databases">
        <title>Lysobacter cryohumiis sp. nov., isolated from soil in the Tianshan Mountains, Xinjiang, China.</title>
        <authorList>
            <person name="Luo Y."/>
            <person name="Sheng H."/>
        </authorList>
    </citation>
    <scope>NUCLEOTIDE SEQUENCE [LARGE SCALE GENOMIC DNA]</scope>
    <source>
        <strain evidence="1 2">ZS60</strain>
    </source>
</reference>
<organism evidence="1 2">
    <name type="scientific">Montanilutibacter psychrotolerans</name>
    <dbReference type="NCBI Taxonomy" id="1327343"/>
    <lineage>
        <taxon>Bacteria</taxon>
        <taxon>Pseudomonadati</taxon>
        <taxon>Pseudomonadota</taxon>
        <taxon>Gammaproteobacteria</taxon>
        <taxon>Lysobacterales</taxon>
        <taxon>Lysobacteraceae</taxon>
        <taxon>Montanilutibacter</taxon>
    </lineage>
</organism>
<dbReference type="AlphaFoldDB" id="A0A3M8SWS9"/>